<feature type="binding site" evidence="9">
    <location>
        <position position="463"/>
    </location>
    <ligand>
        <name>S-adenosyl-L-methionine</name>
        <dbReference type="ChEBI" id="CHEBI:59789"/>
    </ligand>
</feature>
<dbReference type="InterPro" id="IPR018314">
    <property type="entry name" value="RsmB/NOL1/NOP2-like_CS"/>
</dbReference>
<dbReference type="PANTHER" id="PTHR22807">
    <property type="entry name" value="NOP2 YEAST -RELATED NOL1/NOP2/FMU SUN DOMAIN-CONTAINING"/>
    <property type="match status" value="1"/>
</dbReference>
<dbReference type="InterPro" id="IPR029063">
    <property type="entry name" value="SAM-dependent_MTases_sf"/>
</dbReference>
<feature type="compositionally biased region" description="Basic and acidic residues" evidence="10">
    <location>
        <begin position="703"/>
        <end position="723"/>
    </location>
</feature>
<evidence type="ECO:0000256" key="2">
    <source>
        <dbReference type="ARBA" id="ARBA00007494"/>
    </source>
</evidence>
<accession>A0A2C6KIP4</accession>
<dbReference type="PROSITE" id="PS51686">
    <property type="entry name" value="SAM_MT_RSMB_NOP"/>
    <property type="match status" value="1"/>
</dbReference>
<evidence type="ECO:0000256" key="9">
    <source>
        <dbReference type="PROSITE-ProRule" id="PRU01023"/>
    </source>
</evidence>
<protein>
    <submittedName>
        <fullName evidence="12">Nol1 nop2 sun family protein</fullName>
    </submittedName>
</protein>
<dbReference type="RefSeq" id="XP_067918003.1">
    <property type="nucleotide sequence ID" value="XM_068070023.1"/>
</dbReference>
<dbReference type="EMBL" id="MIGC01006310">
    <property type="protein sequence ID" value="PHJ16274.1"/>
    <property type="molecule type" value="Genomic_DNA"/>
</dbReference>
<dbReference type="PRINTS" id="PR02012">
    <property type="entry name" value="RCMTNOP2"/>
</dbReference>
<feature type="compositionally biased region" description="Basic and acidic residues" evidence="10">
    <location>
        <begin position="733"/>
        <end position="752"/>
    </location>
</feature>
<evidence type="ECO:0000256" key="4">
    <source>
        <dbReference type="ARBA" id="ARBA00022603"/>
    </source>
</evidence>
<dbReference type="GO" id="GO:0005730">
    <property type="term" value="C:nucleolus"/>
    <property type="evidence" value="ECO:0007669"/>
    <property type="project" value="UniProtKB-SubCell"/>
</dbReference>
<dbReference type="NCBIfam" id="TIGR00446">
    <property type="entry name" value="nop2p"/>
    <property type="match status" value="1"/>
</dbReference>
<dbReference type="GO" id="GO:0009383">
    <property type="term" value="F:rRNA (cytosine-C5-)-methyltransferase activity"/>
    <property type="evidence" value="ECO:0007669"/>
    <property type="project" value="TreeGrafter"/>
</dbReference>
<dbReference type="Gene3D" id="3.40.50.150">
    <property type="entry name" value="Vaccinia Virus protein VP39"/>
    <property type="match status" value="1"/>
</dbReference>
<feature type="region of interest" description="Disordered" evidence="10">
    <location>
        <begin position="628"/>
        <end position="761"/>
    </location>
</feature>
<dbReference type="GeneID" id="94433234"/>
<proteinExistence type="inferred from homology"/>
<feature type="active site" description="Nucleophile" evidence="9">
    <location>
        <position position="520"/>
    </location>
</feature>
<evidence type="ECO:0000313" key="12">
    <source>
        <dbReference type="EMBL" id="PHJ16274.1"/>
    </source>
</evidence>
<evidence type="ECO:0000256" key="6">
    <source>
        <dbReference type="ARBA" id="ARBA00022691"/>
    </source>
</evidence>
<dbReference type="PANTHER" id="PTHR22807:SF30">
    <property type="entry name" value="28S RRNA (CYTOSINE(4447)-C(5))-METHYLTRANSFERASE-RELATED"/>
    <property type="match status" value="1"/>
</dbReference>
<keyword evidence="6 9" id="KW-0949">S-adenosyl-L-methionine</keyword>
<keyword evidence="4 9" id="KW-0489">Methyltransferase</keyword>
<feature type="compositionally biased region" description="Low complexity" evidence="10">
    <location>
        <begin position="93"/>
        <end position="109"/>
    </location>
</feature>
<evidence type="ECO:0000256" key="10">
    <source>
        <dbReference type="SAM" id="MobiDB-lite"/>
    </source>
</evidence>
<keyword evidence="13" id="KW-1185">Reference proteome</keyword>
<sequence>MAQQKAIKKVQGQAVKGRAKRSLSLPPAKQSSCSGSEGMGSGKVRDVTDKKLKMRTGGSDDSKQTREPSLGIKPVDRRKRVITGEEVCGQDCGDQGAFSDGASSGAVDSGSEETGEFASGDNFLLQSSSDDEGGAAPVESESSGVGETDVDWDASDSDADEAGGDEAPVLSKKRRGIYSDEAASDDDDDPSTSLHVTGLAGKGVSLSGGVRLDPSAMDLAAVKQRIEGTLQRLSNFAQFRQVQELKRRKRLEAKQGDDTDDGFITRRQLVEQLTADVVTYYQYRPELAEYFLQLFRPAEAYAFFEANEENRPITLRTNSLKTRRRDLAAALIARGCNVDPLGDWTKVGLKVYDSSVPVGATPEYLAGFYMLQSAASLTPVMALAPQPGEKVVDMAAAPGGKTTYIAQLMKNEGILFANDLKRERCTSLMANLHRLGVTNCVVSCLDGRMLPTVLPLVDRVLLDAPCTGSGIISRDSSIKVKRTPADFADHSKLQKQLLCAAVDAVDAESPTGGFVVYSTCSVSVEENEDVVDYMLSARHVKLVPLGLDIGVPGLSRFRGRQFHPSVPLCTRRFYPHVNNFDGFFLAKFKKLSNKKPERTKKDRRKHNPFVKVWNTEHWVPECTDKLLPFESETGEQSNSSPESRRKNRSESTTVSDPAVAGSGKGKEHRGRRKLASSGTDETATRGVSPAASMVHDPKRRPREKTGKGSPRRESYAKETDISRNGHGGDQCVVEEKLAGCERSSVKKRMEPKMKKRKPLAK</sequence>
<dbReference type="GO" id="GO:0000470">
    <property type="term" value="P:maturation of LSU-rRNA"/>
    <property type="evidence" value="ECO:0007669"/>
    <property type="project" value="TreeGrafter"/>
</dbReference>
<feature type="binding site" evidence="9">
    <location>
        <position position="419"/>
    </location>
    <ligand>
        <name>S-adenosyl-L-methionine</name>
        <dbReference type="ChEBI" id="CHEBI:59789"/>
    </ligand>
</feature>
<evidence type="ECO:0000256" key="8">
    <source>
        <dbReference type="ARBA" id="ARBA00023242"/>
    </source>
</evidence>
<dbReference type="InterPro" id="IPR001678">
    <property type="entry name" value="MeTrfase_RsmB-F_NOP2_dom"/>
</dbReference>
<comment type="subcellular location">
    <subcellularLocation>
        <location evidence="1">Nucleus</location>
        <location evidence="1">Nucleolus</location>
    </subcellularLocation>
</comment>
<comment type="similarity">
    <text evidence="2 9">Belongs to the class I-like SAM-binding methyltransferase superfamily. RsmB/NOP family.</text>
</comment>
<dbReference type="AlphaFoldDB" id="A0A2C6KIP4"/>
<keyword evidence="7 9" id="KW-0694">RNA-binding</keyword>
<dbReference type="InterPro" id="IPR011023">
    <property type="entry name" value="Nop2p"/>
</dbReference>
<dbReference type="OrthoDB" id="331151at2759"/>
<evidence type="ECO:0000256" key="5">
    <source>
        <dbReference type="ARBA" id="ARBA00022679"/>
    </source>
</evidence>
<feature type="binding site" evidence="9">
    <location>
        <position position="446"/>
    </location>
    <ligand>
        <name>S-adenosyl-L-methionine</name>
        <dbReference type="ChEBI" id="CHEBI:59789"/>
    </ligand>
</feature>
<evidence type="ECO:0000259" key="11">
    <source>
        <dbReference type="PROSITE" id="PS51686"/>
    </source>
</evidence>
<keyword evidence="5 9" id="KW-0808">Transferase</keyword>
<name>A0A2C6KIP4_9APIC</name>
<dbReference type="FunFam" id="3.30.70.1170:FF:000001">
    <property type="entry name" value="Ribosomal RNA methyltransferase Nop2"/>
    <property type="match status" value="1"/>
</dbReference>
<keyword evidence="3" id="KW-0690">Ribosome biogenesis</keyword>
<dbReference type="VEuPathDB" id="ToxoDB:CSUI_009914"/>
<dbReference type="Gene3D" id="3.30.70.1170">
    <property type="entry name" value="Sun protein, domain 3"/>
    <property type="match status" value="1"/>
</dbReference>
<evidence type="ECO:0000256" key="3">
    <source>
        <dbReference type="ARBA" id="ARBA00022517"/>
    </source>
</evidence>
<evidence type="ECO:0000256" key="7">
    <source>
        <dbReference type="ARBA" id="ARBA00022884"/>
    </source>
</evidence>
<keyword evidence="8" id="KW-0539">Nucleus</keyword>
<feature type="compositionally biased region" description="Acidic residues" evidence="10">
    <location>
        <begin position="148"/>
        <end position="164"/>
    </location>
</feature>
<feature type="binding site" evidence="9">
    <location>
        <begin position="395"/>
        <end position="401"/>
    </location>
    <ligand>
        <name>S-adenosyl-L-methionine</name>
        <dbReference type="ChEBI" id="CHEBI:59789"/>
    </ligand>
</feature>
<dbReference type="InterPro" id="IPR023273">
    <property type="entry name" value="RCMT_NOP2"/>
</dbReference>
<dbReference type="GO" id="GO:0003723">
    <property type="term" value="F:RNA binding"/>
    <property type="evidence" value="ECO:0007669"/>
    <property type="project" value="UniProtKB-UniRule"/>
</dbReference>
<dbReference type="GO" id="GO:0070475">
    <property type="term" value="P:rRNA base methylation"/>
    <property type="evidence" value="ECO:0007669"/>
    <property type="project" value="TreeGrafter"/>
</dbReference>
<dbReference type="Proteomes" id="UP000221165">
    <property type="component" value="Unassembled WGS sequence"/>
</dbReference>
<comment type="caution">
    <text evidence="12">The sequence shown here is derived from an EMBL/GenBank/DDBJ whole genome shotgun (WGS) entry which is preliminary data.</text>
</comment>
<dbReference type="InterPro" id="IPR023267">
    <property type="entry name" value="RCMT"/>
</dbReference>
<dbReference type="InterPro" id="IPR049560">
    <property type="entry name" value="MeTrfase_RsmB-F_NOP2_cat"/>
</dbReference>
<gene>
    <name evidence="12" type="ORF">CSUI_009914</name>
</gene>
<dbReference type="PROSITE" id="PS01153">
    <property type="entry name" value="NOL1_NOP2_SUN"/>
    <property type="match status" value="1"/>
</dbReference>
<reference evidence="12 13" key="1">
    <citation type="journal article" date="2017" name="Int. J. Parasitol.">
        <title>The genome of the protozoan parasite Cystoisospora suis and a reverse vaccinology approach to identify vaccine candidates.</title>
        <authorList>
            <person name="Palmieri N."/>
            <person name="Shrestha A."/>
            <person name="Ruttkowski B."/>
            <person name="Beck T."/>
            <person name="Vogl C."/>
            <person name="Tomley F."/>
            <person name="Blake D.P."/>
            <person name="Joachim A."/>
        </authorList>
    </citation>
    <scope>NUCLEOTIDE SEQUENCE [LARGE SCALE GENOMIC DNA]</scope>
    <source>
        <strain evidence="12 13">Wien I</strain>
    </source>
</reference>
<organism evidence="12 13">
    <name type="scientific">Cystoisospora suis</name>
    <dbReference type="NCBI Taxonomy" id="483139"/>
    <lineage>
        <taxon>Eukaryota</taxon>
        <taxon>Sar</taxon>
        <taxon>Alveolata</taxon>
        <taxon>Apicomplexa</taxon>
        <taxon>Conoidasida</taxon>
        <taxon>Coccidia</taxon>
        <taxon>Eucoccidiorida</taxon>
        <taxon>Eimeriorina</taxon>
        <taxon>Sarcocystidae</taxon>
        <taxon>Cystoisospora</taxon>
    </lineage>
</organism>
<dbReference type="PRINTS" id="PR02008">
    <property type="entry name" value="RCMTFAMILY"/>
</dbReference>
<feature type="region of interest" description="Disordered" evidence="10">
    <location>
        <begin position="1"/>
        <end position="175"/>
    </location>
</feature>
<dbReference type="SUPFAM" id="SSF53335">
    <property type="entry name" value="S-adenosyl-L-methionine-dependent methyltransferases"/>
    <property type="match status" value="1"/>
</dbReference>
<evidence type="ECO:0000256" key="1">
    <source>
        <dbReference type="ARBA" id="ARBA00004604"/>
    </source>
</evidence>
<feature type="domain" description="SAM-dependent MTase RsmB/NOP-type" evidence="11">
    <location>
        <begin position="303"/>
        <end position="591"/>
    </location>
</feature>
<dbReference type="Pfam" id="PF01189">
    <property type="entry name" value="Methyltr_RsmB-F"/>
    <property type="match status" value="1"/>
</dbReference>
<evidence type="ECO:0000313" key="13">
    <source>
        <dbReference type="Proteomes" id="UP000221165"/>
    </source>
</evidence>